<keyword evidence="5" id="KW-0238">DNA-binding</keyword>
<dbReference type="Pfam" id="PF08646">
    <property type="entry name" value="Rep_fac-A_C"/>
    <property type="match status" value="1"/>
</dbReference>
<evidence type="ECO:0000259" key="6">
    <source>
        <dbReference type="Pfam" id="PF08646"/>
    </source>
</evidence>
<dbReference type="EMBL" id="GL377566">
    <property type="protein sequence ID" value="EFJ36660.1"/>
    <property type="molecule type" value="Genomic_DNA"/>
</dbReference>
<comment type="similarity">
    <text evidence="1">Belongs to the replication factor A protein 1 family.</text>
</comment>
<dbReference type="GO" id="GO:0008270">
    <property type="term" value="F:zinc ion binding"/>
    <property type="evidence" value="ECO:0007669"/>
    <property type="project" value="UniProtKB-KW"/>
</dbReference>
<evidence type="ECO:0000313" key="7">
    <source>
        <dbReference type="EMBL" id="EFJ36660.1"/>
    </source>
</evidence>
<dbReference type="InterPro" id="IPR013955">
    <property type="entry name" value="Rep_factor-A_C"/>
</dbReference>
<dbReference type="InterPro" id="IPR047192">
    <property type="entry name" value="Euk_RPA1_DBD_C"/>
</dbReference>
<dbReference type="Gramene" id="EFJ36660">
    <property type="protein sequence ID" value="EFJ36660"/>
    <property type="gene ID" value="SELMODRAFT_403248"/>
</dbReference>
<dbReference type="GO" id="GO:0003677">
    <property type="term" value="F:DNA binding"/>
    <property type="evidence" value="ECO:0007669"/>
    <property type="project" value="UniProtKB-KW"/>
</dbReference>
<dbReference type="HOGENOM" id="CLU_012393_0_0_1"/>
<dbReference type="KEGG" id="smo:SELMODRAFT_403248"/>
<name>D8QTJ9_SELML</name>
<dbReference type="STRING" id="88036.D8QTJ9"/>
<dbReference type="Gene3D" id="2.40.50.140">
    <property type="entry name" value="Nucleic acid-binding proteins"/>
    <property type="match status" value="1"/>
</dbReference>
<evidence type="ECO:0000256" key="5">
    <source>
        <dbReference type="ARBA" id="ARBA00023125"/>
    </source>
</evidence>
<feature type="domain" description="Replication factor A C-terminal" evidence="6">
    <location>
        <begin position="64"/>
        <end position="189"/>
    </location>
</feature>
<keyword evidence="3" id="KW-0863">Zinc-finger</keyword>
<dbReference type="SUPFAM" id="SSF50249">
    <property type="entry name" value="Nucleic acid-binding proteins"/>
    <property type="match status" value="1"/>
</dbReference>
<keyword evidence="8" id="KW-1185">Reference proteome</keyword>
<dbReference type="InParanoid" id="D8QTJ9"/>
<evidence type="ECO:0000256" key="4">
    <source>
        <dbReference type="ARBA" id="ARBA00022833"/>
    </source>
</evidence>
<protein>
    <recommendedName>
        <fullName evidence="6">Replication factor A C-terminal domain-containing protein</fullName>
    </recommendedName>
</protein>
<dbReference type="InterPro" id="IPR012340">
    <property type="entry name" value="NA-bd_OB-fold"/>
</dbReference>
<evidence type="ECO:0000256" key="2">
    <source>
        <dbReference type="ARBA" id="ARBA00022723"/>
    </source>
</evidence>
<organism evidence="8">
    <name type="scientific">Selaginella moellendorffii</name>
    <name type="common">Spikemoss</name>
    <dbReference type="NCBI Taxonomy" id="88036"/>
    <lineage>
        <taxon>Eukaryota</taxon>
        <taxon>Viridiplantae</taxon>
        <taxon>Streptophyta</taxon>
        <taxon>Embryophyta</taxon>
        <taxon>Tracheophyta</taxon>
        <taxon>Lycopodiopsida</taxon>
        <taxon>Selaginellales</taxon>
        <taxon>Selaginellaceae</taxon>
        <taxon>Selaginella</taxon>
    </lineage>
</organism>
<sequence length="191" mass="21657">MRGEAYCMREGQPNGKSISVTCGSTLLVDPELEDVSWLCEWMVASYNTTIFVHVTNSSSKAVTSVKEFQTGDFYYPACVKVVNGSQCGKKVTQVSESMWQWNSCDTDSGDIYFKYALHLCILDSTRHIWAVAFDDAANEIVRMPACKMAALQDDDYTVFLAVMDSIRSKMYNLKICYKLESYKDTEKLKFL</sequence>
<dbReference type="AlphaFoldDB" id="D8QTJ9"/>
<evidence type="ECO:0000256" key="3">
    <source>
        <dbReference type="ARBA" id="ARBA00022771"/>
    </source>
</evidence>
<evidence type="ECO:0000313" key="8">
    <source>
        <dbReference type="Proteomes" id="UP000001514"/>
    </source>
</evidence>
<keyword evidence="2" id="KW-0479">Metal-binding</keyword>
<gene>
    <name evidence="7" type="ORF">SELMODRAFT_403248</name>
</gene>
<dbReference type="CDD" id="cd04476">
    <property type="entry name" value="RPA1_DBD_C"/>
    <property type="match status" value="1"/>
</dbReference>
<accession>D8QTJ9</accession>
<dbReference type="eggNOG" id="KOG0851">
    <property type="taxonomic scope" value="Eukaryota"/>
</dbReference>
<proteinExistence type="inferred from homology"/>
<evidence type="ECO:0000256" key="1">
    <source>
        <dbReference type="ARBA" id="ARBA00005690"/>
    </source>
</evidence>
<dbReference type="Proteomes" id="UP000001514">
    <property type="component" value="Unassembled WGS sequence"/>
</dbReference>
<keyword evidence="4" id="KW-0862">Zinc</keyword>
<reference evidence="7 8" key="1">
    <citation type="journal article" date="2011" name="Science">
        <title>The Selaginella genome identifies genetic changes associated with the evolution of vascular plants.</title>
        <authorList>
            <person name="Banks J.A."/>
            <person name="Nishiyama T."/>
            <person name="Hasebe M."/>
            <person name="Bowman J.L."/>
            <person name="Gribskov M."/>
            <person name="dePamphilis C."/>
            <person name="Albert V.A."/>
            <person name="Aono N."/>
            <person name="Aoyama T."/>
            <person name="Ambrose B.A."/>
            <person name="Ashton N.W."/>
            <person name="Axtell M.J."/>
            <person name="Barker E."/>
            <person name="Barker M.S."/>
            <person name="Bennetzen J.L."/>
            <person name="Bonawitz N.D."/>
            <person name="Chapple C."/>
            <person name="Cheng C."/>
            <person name="Correa L.G."/>
            <person name="Dacre M."/>
            <person name="DeBarry J."/>
            <person name="Dreyer I."/>
            <person name="Elias M."/>
            <person name="Engstrom E.M."/>
            <person name="Estelle M."/>
            <person name="Feng L."/>
            <person name="Finet C."/>
            <person name="Floyd S.K."/>
            <person name="Frommer W.B."/>
            <person name="Fujita T."/>
            <person name="Gramzow L."/>
            <person name="Gutensohn M."/>
            <person name="Harholt J."/>
            <person name="Hattori M."/>
            <person name="Heyl A."/>
            <person name="Hirai T."/>
            <person name="Hiwatashi Y."/>
            <person name="Ishikawa M."/>
            <person name="Iwata M."/>
            <person name="Karol K.G."/>
            <person name="Koehler B."/>
            <person name="Kolukisaoglu U."/>
            <person name="Kubo M."/>
            <person name="Kurata T."/>
            <person name="Lalonde S."/>
            <person name="Li K."/>
            <person name="Li Y."/>
            <person name="Litt A."/>
            <person name="Lyons E."/>
            <person name="Manning G."/>
            <person name="Maruyama T."/>
            <person name="Michael T.P."/>
            <person name="Mikami K."/>
            <person name="Miyazaki S."/>
            <person name="Morinaga S."/>
            <person name="Murata T."/>
            <person name="Mueller-Roeber B."/>
            <person name="Nelson D.R."/>
            <person name="Obara M."/>
            <person name="Oguri Y."/>
            <person name="Olmstead R.G."/>
            <person name="Onodera N."/>
            <person name="Petersen B.L."/>
            <person name="Pils B."/>
            <person name="Prigge M."/>
            <person name="Rensing S.A."/>
            <person name="Riano-Pachon D.M."/>
            <person name="Roberts A.W."/>
            <person name="Sato Y."/>
            <person name="Scheller H.V."/>
            <person name="Schulz B."/>
            <person name="Schulz C."/>
            <person name="Shakirov E.V."/>
            <person name="Shibagaki N."/>
            <person name="Shinohara N."/>
            <person name="Shippen D.E."/>
            <person name="Soerensen I."/>
            <person name="Sotooka R."/>
            <person name="Sugimoto N."/>
            <person name="Sugita M."/>
            <person name="Sumikawa N."/>
            <person name="Tanurdzic M."/>
            <person name="Theissen G."/>
            <person name="Ulvskov P."/>
            <person name="Wakazuki S."/>
            <person name="Weng J.K."/>
            <person name="Willats W.W."/>
            <person name="Wipf D."/>
            <person name="Wolf P.G."/>
            <person name="Yang L."/>
            <person name="Zimmer A.D."/>
            <person name="Zhu Q."/>
            <person name="Mitros T."/>
            <person name="Hellsten U."/>
            <person name="Loque D."/>
            <person name="Otillar R."/>
            <person name="Salamov A."/>
            <person name="Schmutz J."/>
            <person name="Shapiro H."/>
            <person name="Lindquist E."/>
            <person name="Lucas S."/>
            <person name="Rokhsar D."/>
            <person name="Grigoriev I.V."/>
        </authorList>
    </citation>
    <scope>NUCLEOTIDE SEQUENCE [LARGE SCALE GENOMIC DNA]</scope>
</reference>